<feature type="domain" description="PSP1 C-terminal" evidence="1">
    <location>
        <begin position="173"/>
        <end position="261"/>
    </location>
</feature>
<evidence type="ECO:0000313" key="3">
    <source>
        <dbReference type="Proteomes" id="UP000298390"/>
    </source>
</evidence>
<dbReference type="Pfam" id="PF13417">
    <property type="entry name" value="GST_N_3"/>
    <property type="match status" value="1"/>
</dbReference>
<dbReference type="InterPro" id="IPR004045">
    <property type="entry name" value="Glutathione_S-Trfase_N"/>
</dbReference>
<dbReference type="InterPro" id="IPR036249">
    <property type="entry name" value="Thioredoxin-like_sf"/>
</dbReference>
<accession>A0A4Y9YN37</accession>
<name>A0A4Y9YN37_9APHY</name>
<dbReference type="PANTHER" id="PTHR43830">
    <property type="entry name" value="PROTEIN PSP1"/>
    <property type="match status" value="1"/>
</dbReference>
<dbReference type="InterPro" id="IPR047767">
    <property type="entry name" value="PSP1-like"/>
</dbReference>
<proteinExistence type="predicted"/>
<dbReference type="Pfam" id="PF04468">
    <property type="entry name" value="PSP1"/>
    <property type="match status" value="1"/>
</dbReference>
<sequence>MSEPVPKAALYYFPTSVWCAPPLLALEEKGYGADELDLKLVDISKGENYAPSYLRLNPQATVPTLVVPLQKTLAADMESRYKAIQDSKVTLRPRLTFCACSLTHPRSPSSSSRRGARICSTARTMRPDIRVGDLVIVEADRGKDLGKVINDTITLAEVEAFQKQQKLMNYADVHGVPTSPHCDGAARGPLATKMQDEIKALELCRNKVRQRKLPMEVVDAEYQWDRRKLTFYFIAEKRIDFRELVRELFRLYKTRIWMASLGGPGGYEQ</sequence>
<dbReference type="PROSITE" id="PS51411">
    <property type="entry name" value="PSP1_C"/>
    <property type="match status" value="1"/>
</dbReference>
<evidence type="ECO:0000259" key="1">
    <source>
        <dbReference type="PROSITE" id="PS51411"/>
    </source>
</evidence>
<dbReference type="NCBIfam" id="NF041131">
    <property type="entry name" value="RicT_YaaT_fam"/>
    <property type="match status" value="1"/>
</dbReference>
<dbReference type="AlphaFoldDB" id="A0A4Y9YN37"/>
<dbReference type="EMBL" id="SEKV01000148">
    <property type="protein sequence ID" value="TFY62911.1"/>
    <property type="molecule type" value="Genomic_DNA"/>
</dbReference>
<evidence type="ECO:0000313" key="2">
    <source>
        <dbReference type="EMBL" id="TFY62911.1"/>
    </source>
</evidence>
<dbReference type="SUPFAM" id="SSF52833">
    <property type="entry name" value="Thioredoxin-like"/>
    <property type="match status" value="1"/>
</dbReference>
<gene>
    <name evidence="2" type="ORF">EVJ58_g3551</name>
</gene>
<dbReference type="GO" id="GO:0005737">
    <property type="term" value="C:cytoplasm"/>
    <property type="evidence" value="ECO:0007669"/>
    <property type="project" value="TreeGrafter"/>
</dbReference>
<organism evidence="2 3">
    <name type="scientific">Rhodofomes roseus</name>
    <dbReference type="NCBI Taxonomy" id="34475"/>
    <lineage>
        <taxon>Eukaryota</taxon>
        <taxon>Fungi</taxon>
        <taxon>Dikarya</taxon>
        <taxon>Basidiomycota</taxon>
        <taxon>Agaricomycotina</taxon>
        <taxon>Agaricomycetes</taxon>
        <taxon>Polyporales</taxon>
        <taxon>Rhodofomes</taxon>
    </lineage>
</organism>
<comment type="caution">
    <text evidence="2">The sequence shown here is derived from an EMBL/GenBank/DDBJ whole genome shotgun (WGS) entry which is preliminary data.</text>
</comment>
<dbReference type="InterPro" id="IPR007557">
    <property type="entry name" value="PSP1_C"/>
</dbReference>
<dbReference type="Gene3D" id="3.40.30.10">
    <property type="entry name" value="Glutaredoxin"/>
    <property type="match status" value="1"/>
</dbReference>
<reference evidence="2 3" key="1">
    <citation type="submission" date="2019-01" db="EMBL/GenBank/DDBJ databases">
        <title>Genome sequencing of the rare red list fungi Fomitopsis rosea.</title>
        <authorList>
            <person name="Buettner E."/>
            <person name="Kellner H."/>
        </authorList>
    </citation>
    <scope>NUCLEOTIDE SEQUENCE [LARGE SCALE GENOMIC DNA]</scope>
    <source>
        <strain evidence="2 3">DSM 105464</strain>
    </source>
</reference>
<dbReference type="Proteomes" id="UP000298390">
    <property type="component" value="Unassembled WGS sequence"/>
</dbReference>
<protein>
    <recommendedName>
        <fullName evidence="1">PSP1 C-terminal domain-containing protein</fullName>
    </recommendedName>
</protein>
<dbReference type="PANTHER" id="PTHR43830:SF3">
    <property type="entry name" value="PROTEIN PSP1"/>
    <property type="match status" value="1"/>
</dbReference>